<gene>
    <name evidence="8" type="ORF">J4M89_07795</name>
    <name evidence="7" type="ORF">JIN94_07785</name>
    <name evidence="9" type="ORF">LXE91_28380</name>
</gene>
<protein>
    <submittedName>
        <fullName evidence="7">Alpha/beta hydrolase fold domain-containing protein</fullName>
    </submittedName>
</protein>
<dbReference type="InterPro" id="IPR013094">
    <property type="entry name" value="AB_hydrolase_3"/>
</dbReference>
<reference evidence="9 12" key="3">
    <citation type="submission" date="2021-12" db="EMBL/GenBank/DDBJ databases">
        <title>Genomic and phenotypic characterization of three Burkholderia contaminans isolates recovered from different sources.</title>
        <authorList>
            <person name="Lopez De Volder A."/>
            <person name="Fan Y."/>
            <person name="Nunvar J."/>
            <person name="Herrera T."/>
            <person name="Timp W."/>
            <person name="Degrossi J."/>
        </authorList>
    </citation>
    <scope>NUCLEOTIDE SEQUENCE [LARGE SCALE GENOMIC DNA]</scope>
    <source>
        <strain evidence="9 12">LMG 23361</strain>
    </source>
</reference>
<organism evidence="7 10">
    <name type="scientific">Burkholderia contaminans</name>
    <dbReference type="NCBI Taxonomy" id="488447"/>
    <lineage>
        <taxon>Bacteria</taxon>
        <taxon>Pseudomonadati</taxon>
        <taxon>Pseudomonadota</taxon>
        <taxon>Betaproteobacteria</taxon>
        <taxon>Burkholderiales</taxon>
        <taxon>Burkholderiaceae</taxon>
        <taxon>Burkholderia</taxon>
        <taxon>Burkholderia cepacia complex</taxon>
    </lineage>
</organism>
<dbReference type="GO" id="GO:0050660">
    <property type="term" value="F:flavin adenine dinucleotide binding"/>
    <property type="evidence" value="ECO:0007669"/>
    <property type="project" value="InterPro"/>
</dbReference>
<evidence type="ECO:0000313" key="7">
    <source>
        <dbReference type="EMBL" id="MBK1929778.1"/>
    </source>
</evidence>
<dbReference type="GO" id="GO:0004499">
    <property type="term" value="F:N,N-dimethylaniline monooxygenase activity"/>
    <property type="evidence" value="ECO:0007669"/>
    <property type="project" value="InterPro"/>
</dbReference>
<evidence type="ECO:0000256" key="4">
    <source>
        <dbReference type="PROSITE-ProRule" id="PRU10038"/>
    </source>
</evidence>
<evidence type="ECO:0000259" key="6">
    <source>
        <dbReference type="Pfam" id="PF07859"/>
    </source>
</evidence>
<dbReference type="SUPFAM" id="SSF51905">
    <property type="entry name" value="FAD/NAD(P)-binding domain"/>
    <property type="match status" value="2"/>
</dbReference>
<dbReference type="EMBL" id="JAENIB010000002">
    <property type="protein sequence ID" value="MBK1929778.1"/>
    <property type="molecule type" value="Genomic_DNA"/>
</dbReference>
<dbReference type="OrthoDB" id="9766402at2"/>
<proteinExistence type="predicted"/>
<keyword evidence="5" id="KW-1133">Transmembrane helix</keyword>
<evidence type="ECO:0000313" key="12">
    <source>
        <dbReference type="Proteomes" id="UP001220209"/>
    </source>
</evidence>
<dbReference type="GeneID" id="93189340"/>
<evidence type="ECO:0000256" key="3">
    <source>
        <dbReference type="ARBA" id="ARBA00023002"/>
    </source>
</evidence>
<dbReference type="Gene3D" id="3.50.50.60">
    <property type="entry name" value="FAD/NAD(P)-binding domain"/>
    <property type="match status" value="2"/>
</dbReference>
<dbReference type="Proteomes" id="UP000664048">
    <property type="component" value="Unassembled WGS sequence"/>
</dbReference>
<dbReference type="EMBL" id="JAGEMX010000002">
    <property type="protein sequence ID" value="MBO1829283.1"/>
    <property type="molecule type" value="Genomic_DNA"/>
</dbReference>
<dbReference type="InterPro" id="IPR036188">
    <property type="entry name" value="FAD/NAD-bd_sf"/>
</dbReference>
<evidence type="ECO:0000313" key="8">
    <source>
        <dbReference type="EMBL" id="MBO1829283.1"/>
    </source>
</evidence>
<sequence length="816" mass="89298">MLSPDTACAADSAAPLAAIIIGAGFAGIGMAIALQRAGIHDFTIVERSHDVGGVWRDNRYPGATCDVPSHLYSFSFEPNPAWSRVFAPQPEIHAYLQHCARKYGLARYLRFGAEVAHAHYDEAAALWRVTLADGTTLSAALLVSGTGQLSRPAMPDLPGIDTFRGRAFHSAHWDHDYSLTAKRVAVVGTGASAIQFVPAIAGDVKQLVVFQRSPAYVMPRPDRAYRPWEKALFRRLPWAMKLHRASIYLRYESRAIAFTRLHTLMKVAVGRPFHALLARDVPDPALRARLTPDYPIGCKRILLSSDYLTAMSRDNVELVTQPIRRVTADGIETADGVHHPVDAIVYGTGFAATEFLSPMRITGRDGLDLNDAWRRGAQAYLGLTVPGFPNFFMLYGPNTNLGHNSIVYMLESQIAHVMRCLRAMRRDGAREIDVDARRYRRFNVHVQQRLEGSVWNSCKSWYVDASGHNSTNWPGFTLTYRWITRFTGMSAYRFTHPLPGSVAPARDVVIAPPAGRLEALTAASLRGFLRVAFRPLIGPPFGARMQRRVVALLSPLMPGTSGSLRYRTSAHRVPVEVVAPKRGDTGGAILYLHGGAFCLGGPHTHRGVTTRLANEAGLPVWVPDYRLAPEHPRPAALDDALAVYDAMRAQGHAPHRIVIAGDSAGGALALALAIALRERGEPAAAALLLISPVTDPALGGATLATRRHDDPMIRRGWLEQGLRWYHGACTVAARGPLDTDLRGLPPMLVQAGDQEVLLSDAQRLARHAQACGVPCRLEIHAARWHVFHLQAFYLRSARDALRTLAGFAAQRVAATA</sequence>
<keyword evidence="3" id="KW-0560">Oxidoreductase</keyword>
<evidence type="ECO:0000256" key="5">
    <source>
        <dbReference type="SAM" id="Phobius"/>
    </source>
</evidence>
<dbReference type="Pfam" id="PF00743">
    <property type="entry name" value="FMO-like"/>
    <property type="match status" value="1"/>
</dbReference>
<evidence type="ECO:0000313" key="10">
    <source>
        <dbReference type="Proteomes" id="UP000611459"/>
    </source>
</evidence>
<keyword evidence="5" id="KW-0472">Membrane</keyword>
<keyword evidence="11" id="KW-1185">Reference proteome</keyword>
<dbReference type="Proteomes" id="UP000611459">
    <property type="component" value="Unassembled WGS sequence"/>
</dbReference>
<accession>A0A1E3FWQ0</accession>
<evidence type="ECO:0000256" key="2">
    <source>
        <dbReference type="ARBA" id="ARBA00022827"/>
    </source>
</evidence>
<dbReference type="EMBL" id="CP090641">
    <property type="protein sequence ID" value="WFN19865.1"/>
    <property type="molecule type" value="Genomic_DNA"/>
</dbReference>
<keyword evidence="1" id="KW-0285">Flavoprotein</keyword>
<dbReference type="SUPFAM" id="SSF53474">
    <property type="entry name" value="alpha/beta-Hydrolases"/>
    <property type="match status" value="1"/>
</dbReference>
<reference evidence="7" key="1">
    <citation type="submission" date="2021-01" db="EMBL/GenBank/DDBJ databases">
        <title>Outbreak of Burkholderia contaminns endophthalmitis traced to a clinical ventilation system.</title>
        <authorList>
            <person name="Lipuma J."/>
            <person name="Spilker T."/>
            <person name="Kratholm J."/>
        </authorList>
    </citation>
    <scope>NUCLEOTIDE SEQUENCE</scope>
    <source>
        <strain evidence="7">HI4954</strain>
    </source>
</reference>
<feature type="active site" evidence="4">
    <location>
        <position position="663"/>
    </location>
</feature>
<dbReference type="InterPro" id="IPR033140">
    <property type="entry name" value="Lipase_GDXG_put_SER_AS"/>
</dbReference>
<dbReference type="GO" id="GO:0050661">
    <property type="term" value="F:NADP binding"/>
    <property type="evidence" value="ECO:0007669"/>
    <property type="project" value="InterPro"/>
</dbReference>
<dbReference type="InterPro" id="IPR020946">
    <property type="entry name" value="Flavin_mOase-like"/>
</dbReference>
<dbReference type="InterPro" id="IPR051209">
    <property type="entry name" value="FAD-bind_Monooxygenase_sf"/>
</dbReference>
<name>A0A1E3FWQ0_9BURK</name>
<dbReference type="RefSeq" id="WP_039354571.1">
    <property type="nucleotide sequence ID" value="NZ_AP018357.1"/>
</dbReference>
<evidence type="ECO:0000313" key="11">
    <source>
        <dbReference type="Proteomes" id="UP000664048"/>
    </source>
</evidence>
<keyword evidence="2" id="KW-0274">FAD</keyword>
<reference evidence="8 11" key="2">
    <citation type="submission" date="2021-03" db="EMBL/GenBank/DDBJ databases">
        <title>Clinical course, treatment and visual outcome of an outbreak of Burkholderia contaminans endophthalmitis following cataract surgery.</title>
        <authorList>
            <person name="Lind C."/>
            <person name="Olsen K."/>
            <person name="Angelsen N.K."/>
            <person name="Krefting E.A."/>
            <person name="Fossen K."/>
            <person name="Gravningen K."/>
            <person name="Depoorter E."/>
            <person name="Vandamme P."/>
            <person name="Bertelsen G."/>
        </authorList>
    </citation>
    <scope>NUCLEOTIDE SEQUENCE [LARGE SCALE GENOMIC DNA]</scope>
    <source>
        <strain evidence="8 11">51242556</strain>
    </source>
</reference>
<dbReference type="AlphaFoldDB" id="A0A1E3FWQ0"/>
<feature type="transmembrane region" description="Helical" evidence="5">
    <location>
        <begin position="12"/>
        <end position="34"/>
    </location>
</feature>
<dbReference type="Proteomes" id="UP001220209">
    <property type="component" value="Chromosome 2"/>
</dbReference>
<dbReference type="PANTHER" id="PTHR42877">
    <property type="entry name" value="L-ORNITHINE N(5)-MONOOXYGENASE-RELATED"/>
    <property type="match status" value="1"/>
</dbReference>
<dbReference type="InterPro" id="IPR029058">
    <property type="entry name" value="AB_hydrolase_fold"/>
</dbReference>
<evidence type="ECO:0000313" key="9">
    <source>
        <dbReference type="EMBL" id="WFN19865.1"/>
    </source>
</evidence>
<keyword evidence="5" id="KW-0812">Transmembrane</keyword>
<dbReference type="Gene3D" id="3.40.50.1820">
    <property type="entry name" value="alpha/beta hydrolase"/>
    <property type="match status" value="1"/>
</dbReference>
<evidence type="ECO:0000256" key="1">
    <source>
        <dbReference type="ARBA" id="ARBA00022630"/>
    </source>
</evidence>
<keyword evidence="7" id="KW-0378">Hydrolase</keyword>
<dbReference type="PROSITE" id="PS01174">
    <property type="entry name" value="LIPASE_GDXG_SER"/>
    <property type="match status" value="1"/>
</dbReference>
<feature type="domain" description="Alpha/beta hydrolase fold-3" evidence="6">
    <location>
        <begin position="589"/>
        <end position="788"/>
    </location>
</feature>
<dbReference type="GO" id="GO:0016787">
    <property type="term" value="F:hydrolase activity"/>
    <property type="evidence" value="ECO:0007669"/>
    <property type="project" value="UniProtKB-KW"/>
</dbReference>
<dbReference type="PANTHER" id="PTHR42877:SF4">
    <property type="entry name" value="FAD_NAD(P)-BINDING DOMAIN-CONTAINING PROTEIN-RELATED"/>
    <property type="match status" value="1"/>
</dbReference>
<dbReference type="Pfam" id="PF07859">
    <property type="entry name" value="Abhydrolase_3"/>
    <property type="match status" value="1"/>
</dbReference>